<dbReference type="Proteomes" id="UP000053328">
    <property type="component" value="Unassembled WGS sequence"/>
</dbReference>
<dbReference type="InterPro" id="IPR014332">
    <property type="entry name" value="Ectoine_EutA"/>
</dbReference>
<dbReference type="VEuPathDB" id="FungiDB:PV08_00677"/>
<dbReference type="RefSeq" id="XP_016240318.1">
    <property type="nucleotide sequence ID" value="XM_016375042.1"/>
</dbReference>
<dbReference type="PIRSF" id="PIRSF015736">
    <property type="entry name" value="MI"/>
    <property type="match status" value="1"/>
</dbReference>
<dbReference type="InterPro" id="IPR026286">
    <property type="entry name" value="MaiA/AMDase"/>
</dbReference>
<dbReference type="InterPro" id="IPR053714">
    <property type="entry name" value="Iso_Racemase_Enz_sf"/>
</dbReference>
<dbReference type="Pfam" id="PF17645">
    <property type="entry name" value="Amdase"/>
    <property type="match status" value="1"/>
</dbReference>
<dbReference type="EMBL" id="KN847492">
    <property type="protein sequence ID" value="KIW20102.1"/>
    <property type="molecule type" value="Genomic_DNA"/>
</dbReference>
<reference evidence="1 2" key="1">
    <citation type="submission" date="2015-01" db="EMBL/GenBank/DDBJ databases">
        <title>The Genome Sequence of Exophiala spinifera CBS89968.</title>
        <authorList>
            <consortium name="The Broad Institute Genomics Platform"/>
            <person name="Cuomo C."/>
            <person name="de Hoog S."/>
            <person name="Gorbushina A."/>
            <person name="Stielow B."/>
            <person name="Teixiera M."/>
            <person name="Abouelleil A."/>
            <person name="Chapman S.B."/>
            <person name="Priest M."/>
            <person name="Young S.K."/>
            <person name="Wortman J."/>
            <person name="Nusbaum C."/>
            <person name="Birren B."/>
        </authorList>
    </citation>
    <scope>NUCLEOTIDE SEQUENCE [LARGE SCALE GENOMIC DNA]</scope>
    <source>
        <strain evidence="1 2">CBS 89968</strain>
    </source>
</reference>
<dbReference type="OrthoDB" id="414270at2759"/>
<gene>
    <name evidence="1" type="ORF">PV08_00677</name>
</gene>
<evidence type="ECO:0000313" key="1">
    <source>
        <dbReference type="EMBL" id="KIW20102.1"/>
    </source>
</evidence>
<name>A0A0D2A5Q9_9EURO</name>
<sequence length="254" mass="27129">MSIPPIHVADRSLFRYDERATEKRVGLIVLATDHSVEPDFARLVSSERVGIFSTRVQYANPTTPDNLRKMAPRLTEAAALILPDEELDVVCFMCTSASVVIGNDAIRVAIQQAKPGVPVVTPTMAAVAGLRKLGARRISVLTPYTLETSEPMAAYFAAQGFSIESFTCLGLEDDRRMAELSRDTLIEEAVAATSPDADALFISCTALRSASVVAKIEARINRPVVSSNQASAWACLTQCGLPGPSSAVAGSLFA</sequence>
<organism evidence="1 2">
    <name type="scientific">Exophiala spinifera</name>
    <dbReference type="NCBI Taxonomy" id="91928"/>
    <lineage>
        <taxon>Eukaryota</taxon>
        <taxon>Fungi</taxon>
        <taxon>Dikarya</taxon>
        <taxon>Ascomycota</taxon>
        <taxon>Pezizomycotina</taxon>
        <taxon>Eurotiomycetes</taxon>
        <taxon>Chaetothyriomycetidae</taxon>
        <taxon>Chaetothyriales</taxon>
        <taxon>Herpotrichiellaceae</taxon>
        <taxon>Exophiala</taxon>
    </lineage>
</organism>
<dbReference type="HOGENOM" id="CLU_068086_3_0_1"/>
<evidence type="ECO:0000313" key="2">
    <source>
        <dbReference type="Proteomes" id="UP000053328"/>
    </source>
</evidence>
<proteinExistence type="predicted"/>
<dbReference type="NCBIfam" id="TIGR02990">
    <property type="entry name" value="ectoine_eutA"/>
    <property type="match status" value="1"/>
</dbReference>
<accession>A0A0D2A5Q9</accession>
<dbReference type="PANTHER" id="PTHR40267:SF1">
    <property type="entry name" value="BLR3294 PROTEIN"/>
    <property type="match status" value="1"/>
</dbReference>
<keyword evidence="2" id="KW-1185">Reference proteome</keyword>
<dbReference type="PANTHER" id="PTHR40267">
    <property type="entry name" value="BLR3294 PROTEIN"/>
    <property type="match status" value="1"/>
</dbReference>
<dbReference type="AlphaFoldDB" id="A0A0D2A5Q9"/>
<dbReference type="GeneID" id="27327760"/>
<dbReference type="Gene3D" id="3.40.50.12500">
    <property type="match status" value="1"/>
</dbReference>
<protein>
    <submittedName>
        <fullName evidence="1">Ectoine utilization protein EutA</fullName>
    </submittedName>
</protein>